<dbReference type="EMBL" id="PVMZ01000003">
    <property type="protein sequence ID" value="PRX23504.1"/>
    <property type="molecule type" value="Genomic_DNA"/>
</dbReference>
<reference evidence="2 3" key="1">
    <citation type="submission" date="2018-03" db="EMBL/GenBank/DDBJ databases">
        <title>Genomic Encyclopedia of Archaeal and Bacterial Type Strains, Phase II (KMG-II): from individual species to whole genera.</title>
        <authorList>
            <person name="Goeker M."/>
        </authorList>
    </citation>
    <scope>NUCLEOTIDE SEQUENCE [LARGE SCALE GENOMIC DNA]</scope>
    <source>
        <strain evidence="2 3">DSM 43146</strain>
    </source>
</reference>
<feature type="compositionally biased region" description="Basic residues" evidence="1">
    <location>
        <begin position="1"/>
        <end position="20"/>
    </location>
</feature>
<proteinExistence type="predicted"/>
<dbReference type="Proteomes" id="UP000239415">
    <property type="component" value="Unassembled WGS sequence"/>
</dbReference>
<comment type="caution">
    <text evidence="2">The sequence shown here is derived from an EMBL/GenBank/DDBJ whole genome shotgun (WGS) entry which is preliminary data.</text>
</comment>
<accession>A0A2T0KJ16</accession>
<evidence type="ECO:0000313" key="3">
    <source>
        <dbReference type="Proteomes" id="UP000239415"/>
    </source>
</evidence>
<feature type="region of interest" description="Disordered" evidence="1">
    <location>
        <begin position="1"/>
        <end position="28"/>
    </location>
</feature>
<gene>
    <name evidence="2" type="ORF">CLV67_103252</name>
</gene>
<protein>
    <submittedName>
        <fullName evidence="2">Uncharacterized protein</fullName>
    </submittedName>
</protein>
<name>A0A2T0KJ16_9ACTN</name>
<evidence type="ECO:0000313" key="2">
    <source>
        <dbReference type="EMBL" id="PRX23504.1"/>
    </source>
</evidence>
<sequence length="75" mass="8246">MSRGTRTGRRRPVRAPRQPHRGIDLHPWQPSEVPGVCASCPLSESNSVHDEAAIAAAEAERDAAQAEHQRRVGDR</sequence>
<organism evidence="2 3">
    <name type="scientific">Actinoplanes italicus</name>
    <dbReference type="NCBI Taxonomy" id="113567"/>
    <lineage>
        <taxon>Bacteria</taxon>
        <taxon>Bacillati</taxon>
        <taxon>Actinomycetota</taxon>
        <taxon>Actinomycetes</taxon>
        <taxon>Micromonosporales</taxon>
        <taxon>Micromonosporaceae</taxon>
        <taxon>Actinoplanes</taxon>
    </lineage>
</organism>
<dbReference type="AlphaFoldDB" id="A0A2T0KJ16"/>
<keyword evidence="3" id="KW-1185">Reference proteome</keyword>
<dbReference type="RefSeq" id="WP_106316692.1">
    <property type="nucleotide sequence ID" value="NZ_BOMO01000041.1"/>
</dbReference>
<evidence type="ECO:0000256" key="1">
    <source>
        <dbReference type="SAM" id="MobiDB-lite"/>
    </source>
</evidence>